<reference evidence="1 2" key="1">
    <citation type="submission" date="2015-11" db="EMBL/GenBank/DDBJ databases">
        <title>Exploring the genomic traits of fungus-feeding bacterial genus Collimonas.</title>
        <authorList>
            <person name="Song C."/>
            <person name="Schmidt R."/>
            <person name="de Jager V."/>
            <person name="Krzyzanowska D."/>
            <person name="Jongedijk E."/>
            <person name="Cankar K."/>
            <person name="Beekwilder J."/>
            <person name="van Veen A."/>
            <person name="de Boer W."/>
            <person name="van Veen J.A."/>
            <person name="Garbeva P."/>
        </authorList>
    </citation>
    <scope>NUCLEOTIDE SEQUENCE [LARGE SCALE GENOMIC DNA]</scope>
    <source>
        <strain evidence="1 2">Ter91</strain>
    </source>
</reference>
<accession>A0A127Q5Q7</accession>
<dbReference type="KEGG" id="cpra:CPter91_3022"/>
<sequence length="153" mass="17198">MASPGQQGFALLALLIFLAMVALLTSSVATTSALVARRAAEQRLLDVGRQYRTAIQLYVESTPPGQKRFPPTLDALLKDPRYPDTRRYLRTAYPDPVGKADWVLISAPDGGIMGLHSASTERPIRRSGYVPPFEQFNQLERYADWLFYYYPSN</sequence>
<protein>
    <submittedName>
        <fullName evidence="1">Putative type II secretory pathway, pseudopilin protein</fullName>
    </submittedName>
</protein>
<organism evidence="1 2">
    <name type="scientific">Collimonas pratensis</name>
    <dbReference type="NCBI Taxonomy" id="279113"/>
    <lineage>
        <taxon>Bacteria</taxon>
        <taxon>Pseudomonadati</taxon>
        <taxon>Pseudomonadota</taxon>
        <taxon>Betaproteobacteria</taxon>
        <taxon>Burkholderiales</taxon>
        <taxon>Oxalobacteraceae</taxon>
        <taxon>Collimonas</taxon>
    </lineage>
</organism>
<dbReference type="PATRIC" id="fig|279113.9.peg.2988"/>
<dbReference type="STRING" id="279113.CPter91_3022"/>
<dbReference type="AlphaFoldDB" id="A0A127Q5Q7"/>
<name>A0A127Q5Q7_9BURK</name>
<evidence type="ECO:0000313" key="1">
    <source>
        <dbReference type="EMBL" id="AMP05363.1"/>
    </source>
</evidence>
<proteinExistence type="predicted"/>
<dbReference type="EMBL" id="CP013234">
    <property type="protein sequence ID" value="AMP05363.1"/>
    <property type="molecule type" value="Genomic_DNA"/>
</dbReference>
<dbReference type="Proteomes" id="UP000074561">
    <property type="component" value="Chromosome"/>
</dbReference>
<evidence type="ECO:0000313" key="2">
    <source>
        <dbReference type="Proteomes" id="UP000074561"/>
    </source>
</evidence>
<gene>
    <name evidence="1" type="ORF">CPter91_3022</name>
</gene>